<feature type="region of interest" description="Disordered" evidence="1">
    <location>
        <begin position="1"/>
        <end position="39"/>
    </location>
</feature>
<keyword evidence="3" id="KW-1185">Reference proteome</keyword>
<proteinExistence type="predicted"/>
<evidence type="ECO:0000313" key="2">
    <source>
        <dbReference type="EMBL" id="PWZ01353.1"/>
    </source>
</evidence>
<accession>A0A317XU65</accession>
<evidence type="ECO:0000313" key="3">
    <source>
        <dbReference type="Proteomes" id="UP000246740"/>
    </source>
</evidence>
<dbReference type="AlphaFoldDB" id="A0A317XU65"/>
<dbReference type="Proteomes" id="UP000246740">
    <property type="component" value="Unassembled WGS sequence"/>
</dbReference>
<reference evidence="2 3" key="1">
    <citation type="journal article" date="2018" name="Mol. Biol. Evol.">
        <title>Broad Genomic Sampling Reveals a Smut Pathogenic Ancestry of the Fungal Clade Ustilaginomycotina.</title>
        <authorList>
            <person name="Kijpornyongpan T."/>
            <person name="Mondo S.J."/>
            <person name="Barry K."/>
            <person name="Sandor L."/>
            <person name="Lee J."/>
            <person name="Lipzen A."/>
            <person name="Pangilinan J."/>
            <person name="LaButti K."/>
            <person name="Hainaut M."/>
            <person name="Henrissat B."/>
            <person name="Grigoriev I.V."/>
            <person name="Spatafora J.W."/>
            <person name="Aime M.C."/>
        </authorList>
    </citation>
    <scope>NUCLEOTIDE SEQUENCE [LARGE SCALE GENOMIC DNA]</scope>
    <source>
        <strain evidence="2 3">MCA 3645</strain>
    </source>
</reference>
<dbReference type="InParanoid" id="A0A317XU65"/>
<evidence type="ECO:0000256" key="1">
    <source>
        <dbReference type="SAM" id="MobiDB-lite"/>
    </source>
</evidence>
<gene>
    <name evidence="2" type="ORF">BCV70DRAFT_72478</name>
</gene>
<organism evidence="2 3">
    <name type="scientific">Testicularia cyperi</name>
    <dbReference type="NCBI Taxonomy" id="1882483"/>
    <lineage>
        <taxon>Eukaryota</taxon>
        <taxon>Fungi</taxon>
        <taxon>Dikarya</taxon>
        <taxon>Basidiomycota</taxon>
        <taxon>Ustilaginomycotina</taxon>
        <taxon>Ustilaginomycetes</taxon>
        <taxon>Ustilaginales</taxon>
        <taxon>Anthracoideaceae</taxon>
        <taxon>Testicularia</taxon>
    </lineage>
</organism>
<protein>
    <submittedName>
        <fullName evidence="2">Uncharacterized protein</fullName>
    </submittedName>
</protein>
<name>A0A317XU65_9BASI</name>
<dbReference type="EMBL" id="KZ819190">
    <property type="protein sequence ID" value="PWZ01353.1"/>
    <property type="molecule type" value="Genomic_DNA"/>
</dbReference>
<sequence length="93" mass="10568">MDRNEEQKSGCGAAERQTPQEKTPGAPKPSRKQVEPGCATFAPASFSQPWCSRQESGAKALNVGVWRMQRKRTHCDEIERERQALRARARERE</sequence>